<feature type="domain" description="N-acetyltransferase" evidence="2">
    <location>
        <begin position="24"/>
        <end position="220"/>
    </location>
</feature>
<gene>
    <name evidence="3" type="ORF">AVDCRST_MAG25-1290</name>
</gene>
<evidence type="ECO:0000259" key="2">
    <source>
        <dbReference type="PROSITE" id="PS51186"/>
    </source>
</evidence>
<sequence>MAGGTSQLDGLRGPEQGSSPAVKAVVRPMEETDLAGVNKLRTLIYPHYPEAHYTDWHESVWNWLGTHPAGDQLHRWVVAAGDEIVGHLAATPQYYRIDGRRVLAHTPADYQVMPQYGFQALSIMRKFFRTVENCVACDMVPTVIAVETRLGAVEAGKMQYAAKLLDVSRLPSPNLDDARRLFSRNGAGARGAYRGFEEPGAAVVEEDPGPPPVRPRAPIPAPVKGLLNRGLAVVDEALWSGMGDRVKVSRLGGAFDPSFDELFEDVAAIVPCIPEKDAAFLNWRYGPSSPQYPATVLVAREGERLLGYAVLRVTREGEDGYILDLTARPGRHDAARALLRETVREFRKQGTHIIRYRFSDSPTSPRKADLWRLGFFPRNDRSNTLLVKLADKGLHETARDIGNWSYGVGDGEATFWVR</sequence>
<evidence type="ECO:0000313" key="3">
    <source>
        <dbReference type="EMBL" id="CAA9464163.1"/>
    </source>
</evidence>
<dbReference type="Gene3D" id="3.40.630.30">
    <property type="match status" value="2"/>
</dbReference>
<dbReference type="SUPFAM" id="SSF55729">
    <property type="entry name" value="Acyl-CoA N-acyltransferases (Nat)"/>
    <property type="match status" value="1"/>
</dbReference>
<accession>A0A6J4R4V0</accession>
<dbReference type="EMBL" id="CADCVI010000079">
    <property type="protein sequence ID" value="CAA9464163.1"/>
    <property type="molecule type" value="Genomic_DNA"/>
</dbReference>
<organism evidence="3">
    <name type="scientific">uncultured Rubrobacteraceae bacterium</name>
    <dbReference type="NCBI Taxonomy" id="349277"/>
    <lineage>
        <taxon>Bacteria</taxon>
        <taxon>Bacillati</taxon>
        <taxon>Actinomycetota</taxon>
        <taxon>Rubrobacteria</taxon>
        <taxon>Rubrobacterales</taxon>
        <taxon>Rubrobacteraceae</taxon>
        <taxon>environmental samples</taxon>
    </lineage>
</organism>
<evidence type="ECO:0000256" key="1">
    <source>
        <dbReference type="SAM" id="MobiDB-lite"/>
    </source>
</evidence>
<protein>
    <recommendedName>
        <fullName evidence="2">N-acetyltransferase domain-containing protein</fullName>
    </recommendedName>
</protein>
<dbReference type="GO" id="GO:0016747">
    <property type="term" value="F:acyltransferase activity, transferring groups other than amino-acyl groups"/>
    <property type="evidence" value="ECO:0007669"/>
    <property type="project" value="InterPro"/>
</dbReference>
<dbReference type="CDD" id="cd04301">
    <property type="entry name" value="NAT_SF"/>
    <property type="match status" value="1"/>
</dbReference>
<name>A0A6J4R4V0_9ACTN</name>
<dbReference type="AlphaFoldDB" id="A0A6J4R4V0"/>
<feature type="region of interest" description="Disordered" evidence="1">
    <location>
        <begin position="1"/>
        <end position="23"/>
    </location>
</feature>
<reference evidence="3" key="1">
    <citation type="submission" date="2020-02" db="EMBL/GenBank/DDBJ databases">
        <authorList>
            <person name="Meier V. D."/>
        </authorList>
    </citation>
    <scope>NUCLEOTIDE SEQUENCE</scope>
    <source>
        <strain evidence="3">AVDCRST_MAG25</strain>
    </source>
</reference>
<dbReference type="PROSITE" id="PS51186">
    <property type="entry name" value="GNAT"/>
    <property type="match status" value="1"/>
</dbReference>
<dbReference type="InterPro" id="IPR016181">
    <property type="entry name" value="Acyl_CoA_acyltransferase"/>
</dbReference>
<dbReference type="InterPro" id="IPR000182">
    <property type="entry name" value="GNAT_dom"/>
</dbReference>
<proteinExistence type="predicted"/>